<evidence type="ECO:0000256" key="1">
    <source>
        <dbReference type="ARBA" id="ARBA00004141"/>
    </source>
</evidence>
<evidence type="ECO:0000256" key="4">
    <source>
        <dbReference type="ARBA" id="ARBA00023136"/>
    </source>
</evidence>
<feature type="domain" description="STAS" evidence="6">
    <location>
        <begin position="412"/>
        <end position="490"/>
    </location>
</feature>
<dbReference type="GO" id="GO:0016020">
    <property type="term" value="C:membrane"/>
    <property type="evidence" value="ECO:0007669"/>
    <property type="project" value="UniProtKB-SubCell"/>
</dbReference>
<evidence type="ECO:0000313" key="8">
    <source>
        <dbReference type="Proteomes" id="UP000199682"/>
    </source>
</evidence>
<keyword evidence="2 5" id="KW-0812">Transmembrane</keyword>
<name>A0A1G8QAN7_9PSEU</name>
<protein>
    <submittedName>
        <fullName evidence="7">Sulfate permease, SulP family</fullName>
    </submittedName>
</protein>
<dbReference type="InterPro" id="IPR036513">
    <property type="entry name" value="STAS_dom_sf"/>
</dbReference>
<dbReference type="EMBL" id="FNET01000001">
    <property type="protein sequence ID" value="SDJ01864.1"/>
    <property type="molecule type" value="Genomic_DNA"/>
</dbReference>
<evidence type="ECO:0000256" key="5">
    <source>
        <dbReference type="SAM" id="Phobius"/>
    </source>
</evidence>
<evidence type="ECO:0000313" key="7">
    <source>
        <dbReference type="EMBL" id="SDJ01864.1"/>
    </source>
</evidence>
<sequence length="498" mass="52035">MSSHVAAPRPSLLSRVRTTWFSNPRADLLSGLVVALALIPEALSFSIIAGVDPKVGLYASFTIAIIIAFAGGRPAMISAATGAMALVLVGLVRDHGVEYMFAATVLTGVFQILFGVLGVHKLMRFVPRTVMVGFVNALAILLFTAQIPHITKGGWPVIALVLLGLGIIYLLPKLTKAIPAPLVAIVVVTSLTVFLHIAVPTVGGMGELPTALPGFGLPMVPFTLETLTIVAPFALTLAVVGLIESLLTAQLLDDLTDTPSKKGTEVRGQGIANIATGFLGGMAGCAMIGQSIINIKSGGRTRLSTLAAGVFLLILVFTLGPVVSLIPMAALVAVMVFVSISTFDWTSIKPAALRRAPKSETAVMVVTVGTVVATHNLALGVIAGALLSAIFFARRVAHLVDVSSVLDPDGTIRVYAVTGQLFFASSNELMHSFDYTDTVTKVVIDLSDAHVWDSSAVATLDAVTAKFTSRGIEAEIIGLNPHSERLHTKLSGQLAGSH</sequence>
<keyword evidence="3 5" id="KW-1133">Transmembrane helix</keyword>
<reference evidence="8" key="1">
    <citation type="submission" date="2016-10" db="EMBL/GenBank/DDBJ databases">
        <authorList>
            <person name="Varghese N."/>
            <person name="Submissions S."/>
        </authorList>
    </citation>
    <scope>NUCLEOTIDE SEQUENCE [LARGE SCALE GENOMIC DNA]</scope>
    <source>
        <strain evidence="8">DSM 44796</strain>
    </source>
</reference>
<keyword evidence="4 5" id="KW-0472">Membrane</keyword>
<dbReference type="AlphaFoldDB" id="A0A1G8QAN7"/>
<dbReference type="Pfam" id="PF00916">
    <property type="entry name" value="Sulfate_transp"/>
    <property type="match status" value="2"/>
</dbReference>
<dbReference type="Proteomes" id="UP000199682">
    <property type="component" value="Unassembled WGS sequence"/>
</dbReference>
<dbReference type="InterPro" id="IPR052706">
    <property type="entry name" value="Membrane-Transporter-like"/>
</dbReference>
<dbReference type="CDD" id="cd07042">
    <property type="entry name" value="STAS_SulP_like_sulfate_transporter"/>
    <property type="match status" value="1"/>
</dbReference>
<dbReference type="Pfam" id="PF01740">
    <property type="entry name" value="STAS"/>
    <property type="match status" value="1"/>
</dbReference>
<feature type="transmembrane region" description="Helical" evidence="5">
    <location>
        <begin position="363"/>
        <end position="393"/>
    </location>
</feature>
<dbReference type="GO" id="GO:0008271">
    <property type="term" value="F:secondary active sulfate transmembrane transporter activity"/>
    <property type="evidence" value="ECO:0007669"/>
    <property type="project" value="InterPro"/>
</dbReference>
<feature type="transmembrane region" description="Helical" evidence="5">
    <location>
        <begin position="99"/>
        <end position="117"/>
    </location>
</feature>
<feature type="transmembrane region" description="Helical" evidence="5">
    <location>
        <begin position="153"/>
        <end position="171"/>
    </location>
</feature>
<feature type="transmembrane region" description="Helical" evidence="5">
    <location>
        <begin position="129"/>
        <end position="147"/>
    </location>
</feature>
<dbReference type="PROSITE" id="PS01130">
    <property type="entry name" value="SLC26A"/>
    <property type="match status" value="1"/>
</dbReference>
<comment type="subcellular location">
    <subcellularLocation>
        <location evidence="1">Membrane</location>
        <topology evidence="1">Multi-pass membrane protein</topology>
    </subcellularLocation>
</comment>
<evidence type="ECO:0000256" key="2">
    <source>
        <dbReference type="ARBA" id="ARBA00022692"/>
    </source>
</evidence>
<dbReference type="PANTHER" id="PTHR43310:SF1">
    <property type="entry name" value="SULFATE TRANSPORTER YBAR-RELATED"/>
    <property type="match status" value="1"/>
</dbReference>
<evidence type="ECO:0000259" key="6">
    <source>
        <dbReference type="PROSITE" id="PS50801"/>
    </source>
</evidence>
<feature type="transmembrane region" description="Helical" evidence="5">
    <location>
        <begin position="219"/>
        <end position="243"/>
    </location>
</feature>
<dbReference type="SUPFAM" id="SSF52091">
    <property type="entry name" value="SpoIIaa-like"/>
    <property type="match status" value="1"/>
</dbReference>
<feature type="transmembrane region" description="Helical" evidence="5">
    <location>
        <begin position="303"/>
        <end position="319"/>
    </location>
</feature>
<feature type="transmembrane region" description="Helical" evidence="5">
    <location>
        <begin position="178"/>
        <end position="199"/>
    </location>
</feature>
<dbReference type="InterPro" id="IPR011547">
    <property type="entry name" value="SLC26A/SulP_dom"/>
</dbReference>
<organism evidence="7 8">
    <name type="scientific">Lentzea albidocapillata subsp. violacea</name>
    <dbReference type="NCBI Taxonomy" id="128104"/>
    <lineage>
        <taxon>Bacteria</taxon>
        <taxon>Bacillati</taxon>
        <taxon>Actinomycetota</taxon>
        <taxon>Actinomycetes</taxon>
        <taxon>Pseudonocardiales</taxon>
        <taxon>Pseudonocardiaceae</taxon>
        <taxon>Lentzea</taxon>
    </lineage>
</organism>
<feature type="transmembrane region" description="Helical" evidence="5">
    <location>
        <begin position="54"/>
        <end position="70"/>
    </location>
</feature>
<dbReference type="PANTHER" id="PTHR43310">
    <property type="entry name" value="SULFATE TRANSPORTER YBAR-RELATED"/>
    <property type="match status" value="1"/>
</dbReference>
<evidence type="ECO:0000256" key="3">
    <source>
        <dbReference type="ARBA" id="ARBA00022989"/>
    </source>
</evidence>
<proteinExistence type="predicted"/>
<dbReference type="Gene3D" id="3.30.750.24">
    <property type="entry name" value="STAS domain"/>
    <property type="match status" value="1"/>
</dbReference>
<gene>
    <name evidence="7" type="ORF">SAMN04488074_101291</name>
</gene>
<accession>A0A1G8QAN7</accession>
<dbReference type="InterPro" id="IPR002645">
    <property type="entry name" value="STAS_dom"/>
</dbReference>
<dbReference type="PROSITE" id="PS50801">
    <property type="entry name" value="STAS"/>
    <property type="match status" value="1"/>
</dbReference>
<dbReference type="InterPro" id="IPR018045">
    <property type="entry name" value="S04_transporter_CS"/>
</dbReference>